<keyword evidence="3" id="KW-1185">Reference proteome</keyword>
<comment type="caution">
    <text evidence="2">The sequence shown here is derived from an EMBL/GenBank/DDBJ whole genome shotgun (WGS) entry which is preliminary data.</text>
</comment>
<dbReference type="AlphaFoldDB" id="A0AAV5IG48"/>
<protein>
    <submittedName>
        <fullName evidence="2">Uncharacterized protein</fullName>
    </submittedName>
</protein>
<name>A0AAV5IG48_9ROSI</name>
<evidence type="ECO:0000313" key="3">
    <source>
        <dbReference type="Proteomes" id="UP001054252"/>
    </source>
</evidence>
<gene>
    <name evidence="2" type="ORF">SLEP1_g11138</name>
</gene>
<reference evidence="2 3" key="1">
    <citation type="journal article" date="2021" name="Commun. Biol.">
        <title>The genome of Shorea leprosula (Dipterocarpaceae) highlights the ecological relevance of drought in aseasonal tropical rainforests.</title>
        <authorList>
            <person name="Ng K.K.S."/>
            <person name="Kobayashi M.J."/>
            <person name="Fawcett J.A."/>
            <person name="Hatakeyama M."/>
            <person name="Paape T."/>
            <person name="Ng C.H."/>
            <person name="Ang C.C."/>
            <person name="Tnah L.H."/>
            <person name="Lee C.T."/>
            <person name="Nishiyama T."/>
            <person name="Sese J."/>
            <person name="O'Brien M.J."/>
            <person name="Copetti D."/>
            <person name="Mohd Noor M.I."/>
            <person name="Ong R.C."/>
            <person name="Putra M."/>
            <person name="Sireger I.Z."/>
            <person name="Indrioko S."/>
            <person name="Kosugi Y."/>
            <person name="Izuno A."/>
            <person name="Isagi Y."/>
            <person name="Lee S.L."/>
            <person name="Shimizu K.K."/>
        </authorList>
    </citation>
    <scope>NUCLEOTIDE SEQUENCE [LARGE SCALE GENOMIC DNA]</scope>
    <source>
        <strain evidence="2">214</strain>
    </source>
</reference>
<feature type="region of interest" description="Disordered" evidence="1">
    <location>
        <begin position="63"/>
        <end position="83"/>
    </location>
</feature>
<dbReference type="EMBL" id="BPVZ01000012">
    <property type="protein sequence ID" value="GKU98090.1"/>
    <property type="molecule type" value="Genomic_DNA"/>
</dbReference>
<evidence type="ECO:0000256" key="1">
    <source>
        <dbReference type="SAM" id="MobiDB-lite"/>
    </source>
</evidence>
<proteinExistence type="predicted"/>
<organism evidence="2 3">
    <name type="scientific">Rubroshorea leprosula</name>
    <dbReference type="NCBI Taxonomy" id="152421"/>
    <lineage>
        <taxon>Eukaryota</taxon>
        <taxon>Viridiplantae</taxon>
        <taxon>Streptophyta</taxon>
        <taxon>Embryophyta</taxon>
        <taxon>Tracheophyta</taxon>
        <taxon>Spermatophyta</taxon>
        <taxon>Magnoliopsida</taxon>
        <taxon>eudicotyledons</taxon>
        <taxon>Gunneridae</taxon>
        <taxon>Pentapetalae</taxon>
        <taxon>rosids</taxon>
        <taxon>malvids</taxon>
        <taxon>Malvales</taxon>
        <taxon>Dipterocarpaceae</taxon>
        <taxon>Rubroshorea</taxon>
    </lineage>
</organism>
<sequence>MHLSATRIEQQMYCCSSFSQSVVRSVQEEPMSSEAEAESEFCSICLVLSQFKYRDEETLVKKESTSDMAVSIEPRMSSDRASL</sequence>
<evidence type="ECO:0000313" key="2">
    <source>
        <dbReference type="EMBL" id="GKU98090.1"/>
    </source>
</evidence>
<accession>A0AAV5IG48</accession>
<dbReference type="Proteomes" id="UP001054252">
    <property type="component" value="Unassembled WGS sequence"/>
</dbReference>